<organism evidence="1 2">
    <name type="scientific">Gryllus longicercus</name>
    <dbReference type="NCBI Taxonomy" id="2509291"/>
    <lineage>
        <taxon>Eukaryota</taxon>
        <taxon>Metazoa</taxon>
        <taxon>Ecdysozoa</taxon>
        <taxon>Arthropoda</taxon>
        <taxon>Hexapoda</taxon>
        <taxon>Insecta</taxon>
        <taxon>Pterygota</taxon>
        <taxon>Neoptera</taxon>
        <taxon>Polyneoptera</taxon>
        <taxon>Orthoptera</taxon>
        <taxon>Ensifera</taxon>
        <taxon>Gryllidea</taxon>
        <taxon>Grylloidea</taxon>
        <taxon>Gryllidae</taxon>
        <taxon>Gryllinae</taxon>
        <taxon>Gryllus</taxon>
    </lineage>
</organism>
<dbReference type="EMBL" id="JAZDUA010000699">
    <property type="protein sequence ID" value="KAK7789868.1"/>
    <property type="molecule type" value="Genomic_DNA"/>
</dbReference>
<keyword evidence="2" id="KW-1185">Reference proteome</keyword>
<dbReference type="Proteomes" id="UP001378592">
    <property type="component" value="Unassembled WGS sequence"/>
</dbReference>
<name>A0AAN9V4Y2_9ORTH</name>
<accession>A0AAN9V4Y2</accession>
<protein>
    <submittedName>
        <fullName evidence="1">Uncharacterized protein</fullName>
    </submittedName>
</protein>
<reference evidence="1 2" key="1">
    <citation type="submission" date="2024-03" db="EMBL/GenBank/DDBJ databases">
        <title>The genome assembly and annotation of the cricket Gryllus longicercus Weissman &amp; Gray.</title>
        <authorList>
            <person name="Szrajer S."/>
            <person name="Gray D."/>
            <person name="Ylla G."/>
        </authorList>
    </citation>
    <scope>NUCLEOTIDE SEQUENCE [LARGE SCALE GENOMIC DNA]</scope>
    <source>
        <strain evidence="1">DAG 2021-001</strain>
        <tissue evidence="1">Whole body minus gut</tissue>
    </source>
</reference>
<evidence type="ECO:0000313" key="2">
    <source>
        <dbReference type="Proteomes" id="UP001378592"/>
    </source>
</evidence>
<sequence>MTLLLPGAELIPEIQDLLPKITLRSFESKEEFSELFRNKTKERYALLHSYKLWLSFGASDDPEVMFYRDMRERMSSFQPHLSSRR</sequence>
<gene>
    <name evidence="1" type="ORF">R5R35_012386</name>
</gene>
<proteinExistence type="predicted"/>
<comment type="caution">
    <text evidence="1">The sequence shown here is derived from an EMBL/GenBank/DDBJ whole genome shotgun (WGS) entry which is preliminary data.</text>
</comment>
<dbReference type="AlphaFoldDB" id="A0AAN9V4Y2"/>
<evidence type="ECO:0000313" key="1">
    <source>
        <dbReference type="EMBL" id="KAK7789868.1"/>
    </source>
</evidence>